<evidence type="ECO:0000313" key="1">
    <source>
        <dbReference type="EMBL" id="TQF03622.1"/>
    </source>
</evidence>
<proteinExistence type="predicted"/>
<dbReference type="RefSeq" id="WP_141634244.1">
    <property type="nucleotide sequence ID" value="NZ_VIGB01000003.1"/>
</dbReference>
<keyword evidence="2" id="KW-1185">Reference proteome</keyword>
<sequence length="241" mass="25374">MREIDELANVDDPVWPELQQALAASAVPVRVLPADPAESRRTLLQLQVTARSVLGSLTVNTGGLVLDDGWVRVFGGGSSANGGVPSLAQVNRFPDAFDPAWHPATGLVVGQDVLGGVFALNGHDPAAAGRPGAPGQLTYFAPDTLAWEGLTIGHSAWVSWLLSGGLEQFYEGPRWPGWRAEAAALANSQGIAVYPFPWSKEAHADLAGTTRRPVPMREVLGVAADFARQLGPADPGFLGEL</sequence>
<dbReference type="AlphaFoldDB" id="A0A540W3S1"/>
<name>A0A540W3S1_9ACTN</name>
<dbReference type="OrthoDB" id="1550811at2"/>
<evidence type="ECO:0000313" key="2">
    <source>
        <dbReference type="Proteomes" id="UP000319103"/>
    </source>
</evidence>
<organism evidence="1 2">
    <name type="scientific">Kitasatospora acidiphila</name>
    <dbReference type="NCBI Taxonomy" id="2567942"/>
    <lineage>
        <taxon>Bacteria</taxon>
        <taxon>Bacillati</taxon>
        <taxon>Actinomycetota</taxon>
        <taxon>Actinomycetes</taxon>
        <taxon>Kitasatosporales</taxon>
        <taxon>Streptomycetaceae</taxon>
        <taxon>Kitasatospora</taxon>
    </lineage>
</organism>
<dbReference type="Pfam" id="PF10946">
    <property type="entry name" value="DUF2625"/>
    <property type="match status" value="1"/>
</dbReference>
<dbReference type="EMBL" id="VIGB01000003">
    <property type="protein sequence ID" value="TQF03622.1"/>
    <property type="molecule type" value="Genomic_DNA"/>
</dbReference>
<accession>A0A540W3S1</accession>
<dbReference type="InterPro" id="IPR021239">
    <property type="entry name" value="DUF2625"/>
</dbReference>
<gene>
    <name evidence="1" type="ORF">E6W39_17050</name>
</gene>
<comment type="caution">
    <text evidence="1">The sequence shown here is derived from an EMBL/GenBank/DDBJ whole genome shotgun (WGS) entry which is preliminary data.</text>
</comment>
<reference evidence="1 2" key="1">
    <citation type="submission" date="2019-06" db="EMBL/GenBank/DDBJ databases">
        <title>Description of Kitasatospora acidophila sp. nov. isolated from pine grove soil, and reclassification of Streptomyces novaecaesareae to Kitasatospora novaeceasareae comb. nov.</title>
        <authorList>
            <person name="Kim M.J."/>
        </authorList>
    </citation>
    <scope>NUCLEOTIDE SEQUENCE [LARGE SCALE GENOMIC DNA]</scope>
    <source>
        <strain evidence="1 2">MMS16-CNU292</strain>
    </source>
</reference>
<dbReference type="Proteomes" id="UP000319103">
    <property type="component" value="Unassembled WGS sequence"/>
</dbReference>
<protein>
    <submittedName>
        <fullName evidence="1">DUF2625 domain-containing protein</fullName>
    </submittedName>
</protein>
<dbReference type="NCBIfam" id="NF008496">
    <property type="entry name" value="PRK11408.1-3"/>
    <property type="match status" value="1"/>
</dbReference>